<evidence type="ECO:0000313" key="1">
    <source>
        <dbReference type="EMBL" id="MPN48246.1"/>
    </source>
</evidence>
<comment type="caution">
    <text evidence="1">The sequence shown here is derived from an EMBL/GenBank/DDBJ whole genome shotgun (WGS) entry which is preliminary data.</text>
</comment>
<dbReference type="EMBL" id="VSSQ01110374">
    <property type="protein sequence ID" value="MPN48246.1"/>
    <property type="molecule type" value="Genomic_DNA"/>
</dbReference>
<organism evidence="1">
    <name type="scientific">bioreactor metagenome</name>
    <dbReference type="NCBI Taxonomy" id="1076179"/>
    <lineage>
        <taxon>unclassified sequences</taxon>
        <taxon>metagenomes</taxon>
        <taxon>ecological metagenomes</taxon>
    </lineage>
</organism>
<protein>
    <submittedName>
        <fullName evidence="1">Uncharacterized protein</fullName>
    </submittedName>
</protein>
<sequence length="91" mass="10094">MEQQQRLAGFAVAFHGGGGLFVRNRQPAGIGDHVENQQIALRRQIGGGEAGPIVFDEFHLRIIRRDHLVSVSAGKGIVMVVRNKQHHFRTT</sequence>
<gene>
    <name evidence="1" type="ORF">SDC9_195851</name>
</gene>
<accession>A0A645IBE2</accession>
<reference evidence="1" key="1">
    <citation type="submission" date="2019-08" db="EMBL/GenBank/DDBJ databases">
        <authorList>
            <person name="Kucharzyk K."/>
            <person name="Murdoch R.W."/>
            <person name="Higgins S."/>
            <person name="Loffler F."/>
        </authorList>
    </citation>
    <scope>NUCLEOTIDE SEQUENCE</scope>
</reference>
<dbReference type="AlphaFoldDB" id="A0A645IBE2"/>
<proteinExistence type="predicted"/>
<name>A0A645IBE2_9ZZZZ</name>